<evidence type="ECO:0000313" key="5">
    <source>
        <dbReference type="EMBL" id="MBW5486139.1"/>
    </source>
</evidence>
<evidence type="ECO:0000256" key="3">
    <source>
        <dbReference type="ARBA" id="ARBA00022827"/>
    </source>
</evidence>
<dbReference type="EMBL" id="WTFF01000346">
    <property type="protein sequence ID" value="MBW5486139.1"/>
    <property type="molecule type" value="Genomic_DNA"/>
</dbReference>
<dbReference type="PRINTS" id="PR00420">
    <property type="entry name" value="RNGMNOXGNASE"/>
</dbReference>
<dbReference type="PANTHER" id="PTHR43004">
    <property type="entry name" value="TRK SYSTEM POTASSIUM UPTAKE PROTEIN"/>
    <property type="match status" value="1"/>
</dbReference>
<protein>
    <submittedName>
        <fullName evidence="5">FAD-dependent oxidoreductase</fullName>
    </submittedName>
</protein>
<keyword evidence="3" id="KW-0274">FAD</keyword>
<dbReference type="Gene3D" id="3.50.50.60">
    <property type="entry name" value="FAD/NAD(P)-binding domain"/>
    <property type="match status" value="1"/>
</dbReference>
<evidence type="ECO:0000256" key="2">
    <source>
        <dbReference type="ARBA" id="ARBA00022630"/>
    </source>
</evidence>
<gene>
    <name evidence="5" type="ORF">GPJ59_30825</name>
</gene>
<name>A0ABS6ZEE7_9ACTN</name>
<keyword evidence="6" id="KW-1185">Reference proteome</keyword>
<dbReference type="InterPro" id="IPR036188">
    <property type="entry name" value="FAD/NAD-bd_sf"/>
</dbReference>
<evidence type="ECO:0000256" key="1">
    <source>
        <dbReference type="ARBA" id="ARBA00001974"/>
    </source>
</evidence>
<dbReference type="Proteomes" id="UP000812013">
    <property type="component" value="Unassembled WGS sequence"/>
</dbReference>
<comment type="cofactor">
    <cofactor evidence="1">
        <name>FAD</name>
        <dbReference type="ChEBI" id="CHEBI:57692"/>
    </cofactor>
</comment>
<evidence type="ECO:0000313" key="6">
    <source>
        <dbReference type="Proteomes" id="UP000812013"/>
    </source>
</evidence>
<dbReference type="Gene3D" id="3.30.70.2450">
    <property type="match status" value="1"/>
</dbReference>
<keyword evidence="2" id="KW-0285">Flavoprotein</keyword>
<evidence type="ECO:0000259" key="4">
    <source>
        <dbReference type="Pfam" id="PF01494"/>
    </source>
</evidence>
<organism evidence="5 6">
    <name type="scientific">Streptomyces bambusae</name>
    <dbReference type="NCBI Taxonomy" id="1550616"/>
    <lineage>
        <taxon>Bacteria</taxon>
        <taxon>Bacillati</taxon>
        <taxon>Actinomycetota</taxon>
        <taxon>Actinomycetes</taxon>
        <taxon>Kitasatosporales</taxon>
        <taxon>Streptomycetaceae</taxon>
        <taxon>Streptomyces</taxon>
    </lineage>
</organism>
<proteinExistence type="predicted"/>
<sequence>MAGEGSSAVDEAVTEGAVKDAVGEAVTDGAVTDAVGDRVSNVVVVGAGPTGLTLACELAQRGAAVRILDRRDAPHRESRGKGLRPDALAVFERLGIAGRISAIGQTQLLFRKYFDGAHIEDTAVEGIMLIGQWQIEDVLRERLAELGVQVEYGSRLVGISQDADGVDAALADGRTVRAGYLAGCDGGHSAVRGLLGIAFEGHTDKEQAMVVGDVRAPGLSRDCWHQWFTSDHRAMMLCPIPGTDSFQLQSSPELGDDDQPVPPSLESFQRLFDRHARMPGLRLTEPTWLSTWRVNVRMADRLRAGRVFLAGDAAHVHPIAGGFGMNTGIEDAAALARALSGETELDAYEAERLPAAAHVLADTTERMLRVTEAVRTPGKGIEAGLD</sequence>
<comment type="caution">
    <text evidence="5">The sequence shown here is derived from an EMBL/GenBank/DDBJ whole genome shotgun (WGS) entry which is preliminary data.</text>
</comment>
<dbReference type="InterPro" id="IPR002938">
    <property type="entry name" value="FAD-bd"/>
</dbReference>
<accession>A0ABS6ZEE7</accession>
<reference evidence="5 6" key="1">
    <citation type="submission" date="2019-12" db="EMBL/GenBank/DDBJ databases">
        <title>Genome sequence of Streptomyces bambusae.</title>
        <authorList>
            <person name="Bansal K."/>
            <person name="Choksket S."/>
            <person name="Korpole S."/>
            <person name="Patil P.B."/>
        </authorList>
    </citation>
    <scope>NUCLEOTIDE SEQUENCE [LARGE SCALE GENOMIC DNA]</scope>
    <source>
        <strain evidence="5 6">SK60</strain>
    </source>
</reference>
<dbReference type="Pfam" id="PF01494">
    <property type="entry name" value="FAD_binding_3"/>
    <property type="match status" value="1"/>
</dbReference>
<dbReference type="InterPro" id="IPR050641">
    <property type="entry name" value="RIFMO-like"/>
</dbReference>
<dbReference type="PANTHER" id="PTHR43004:SF19">
    <property type="entry name" value="BINDING MONOOXYGENASE, PUTATIVE (JCVI)-RELATED"/>
    <property type="match status" value="1"/>
</dbReference>
<dbReference type="SUPFAM" id="SSF51905">
    <property type="entry name" value="FAD/NAD(P)-binding domain"/>
    <property type="match status" value="1"/>
</dbReference>
<feature type="domain" description="FAD-binding" evidence="4">
    <location>
        <begin position="41"/>
        <end position="361"/>
    </location>
</feature>